<dbReference type="PANTHER" id="PTHR36449:SF1">
    <property type="entry name" value="ACETYLTRANSFERASE"/>
    <property type="match status" value="1"/>
</dbReference>
<accession>A0A388TF96</accession>
<dbReference type="Proteomes" id="UP000275925">
    <property type="component" value="Unassembled WGS sequence"/>
</dbReference>
<comment type="caution">
    <text evidence="7">The sequence shown here is derived from an EMBL/GenBank/DDBJ whole genome shotgun (WGS) entry which is preliminary data.</text>
</comment>
<evidence type="ECO:0000256" key="2">
    <source>
        <dbReference type="ARBA" id="ARBA00022649"/>
    </source>
</evidence>
<dbReference type="AlphaFoldDB" id="A0A388TF96"/>
<dbReference type="PROSITE" id="PS51186">
    <property type="entry name" value="GNAT"/>
    <property type="match status" value="1"/>
</dbReference>
<dbReference type="InterPro" id="IPR000182">
    <property type="entry name" value="GNAT_dom"/>
</dbReference>
<dbReference type="SUPFAM" id="SSF55729">
    <property type="entry name" value="Acyl-CoA N-acyltransferases (Nat)"/>
    <property type="match status" value="1"/>
</dbReference>
<dbReference type="Pfam" id="PF13508">
    <property type="entry name" value="Acetyltransf_7"/>
    <property type="match status" value="1"/>
</dbReference>
<evidence type="ECO:0000313" key="8">
    <source>
        <dbReference type="Proteomes" id="UP000275925"/>
    </source>
</evidence>
<name>A0A388TF96_9BACT</name>
<comment type="catalytic activity">
    <reaction evidence="5">
        <text>glycyl-tRNA(Gly) + acetyl-CoA = N-acetylglycyl-tRNA(Gly) + CoA + H(+)</text>
        <dbReference type="Rhea" id="RHEA:81867"/>
        <dbReference type="Rhea" id="RHEA-COMP:9683"/>
        <dbReference type="Rhea" id="RHEA-COMP:19766"/>
        <dbReference type="ChEBI" id="CHEBI:15378"/>
        <dbReference type="ChEBI" id="CHEBI:57287"/>
        <dbReference type="ChEBI" id="CHEBI:57288"/>
        <dbReference type="ChEBI" id="CHEBI:78522"/>
        <dbReference type="ChEBI" id="CHEBI:232036"/>
    </reaction>
</comment>
<dbReference type="Gene3D" id="3.40.630.30">
    <property type="match status" value="1"/>
</dbReference>
<feature type="domain" description="N-acetyltransferase" evidence="6">
    <location>
        <begin position="19"/>
        <end position="171"/>
    </location>
</feature>
<keyword evidence="2" id="KW-1277">Toxin-antitoxin system</keyword>
<keyword evidence="3" id="KW-0808">Transferase</keyword>
<dbReference type="GO" id="GO:0016747">
    <property type="term" value="F:acyltransferase activity, transferring groups other than amino-acyl groups"/>
    <property type="evidence" value="ECO:0007669"/>
    <property type="project" value="InterPro"/>
</dbReference>
<evidence type="ECO:0000313" key="7">
    <source>
        <dbReference type="EMBL" id="GBR75405.1"/>
    </source>
</evidence>
<dbReference type="EMBL" id="BGZO01000002">
    <property type="protein sequence ID" value="GBR75405.1"/>
    <property type="molecule type" value="Genomic_DNA"/>
</dbReference>
<evidence type="ECO:0000256" key="1">
    <source>
        <dbReference type="ARBA" id="ARBA00022491"/>
    </source>
</evidence>
<dbReference type="PANTHER" id="PTHR36449">
    <property type="entry name" value="ACETYLTRANSFERASE-RELATED"/>
    <property type="match status" value="1"/>
</dbReference>
<evidence type="ECO:0000256" key="5">
    <source>
        <dbReference type="ARBA" id="ARBA00049880"/>
    </source>
</evidence>
<keyword evidence="4" id="KW-0012">Acyltransferase</keyword>
<dbReference type="InterPro" id="IPR016181">
    <property type="entry name" value="Acyl_CoA_acyltransferase"/>
</dbReference>
<protein>
    <recommendedName>
        <fullName evidence="6">N-acetyltransferase domain-containing protein</fullName>
    </recommendedName>
</protein>
<evidence type="ECO:0000259" key="6">
    <source>
        <dbReference type="PROSITE" id="PS51186"/>
    </source>
</evidence>
<keyword evidence="8" id="KW-1185">Reference proteome</keyword>
<organism evidence="7 8">
    <name type="scientific">Candidatus Termititenax persephonae</name>
    <dbReference type="NCBI Taxonomy" id="2218525"/>
    <lineage>
        <taxon>Bacteria</taxon>
        <taxon>Bacillati</taxon>
        <taxon>Candidatus Margulisiibacteriota</taxon>
        <taxon>Candidatus Termititenacia</taxon>
        <taxon>Candidatus Termititenacales</taxon>
        <taxon>Candidatus Termititenacaceae</taxon>
        <taxon>Candidatus Termititenax</taxon>
    </lineage>
</organism>
<gene>
    <name evidence="7" type="ORF">NO2_0083</name>
</gene>
<evidence type="ECO:0000256" key="3">
    <source>
        <dbReference type="ARBA" id="ARBA00022679"/>
    </source>
</evidence>
<evidence type="ECO:0000256" key="4">
    <source>
        <dbReference type="ARBA" id="ARBA00023315"/>
    </source>
</evidence>
<proteinExistence type="predicted"/>
<keyword evidence="1" id="KW-0678">Repressor</keyword>
<sequence>MEQILPRTKDYCFKSLNEIAVAQFDCGDSDLNIFFRVNAKDNEDELVSKTYFLTEVNKDIPLAAFCLSNAEIRTVADIELAISPQSQYGTYPAVRIGRFATHKDYRKKHLGTVTMDLIKTWFTNFNKTGCRFIVLDARKTEEAQKFYNYNGFEDYPKQENKNTVLKYFDLKAYSACLKNLK</sequence>
<reference evidence="7 8" key="1">
    <citation type="journal article" date="2019" name="ISME J.">
        <title>Genome analyses of uncultured TG2/ZB3 bacteria in 'Margulisbacteria' specifically attached to ectosymbiotic spirochetes of protists in the termite gut.</title>
        <authorList>
            <person name="Utami Y.D."/>
            <person name="Kuwahara H."/>
            <person name="Igai K."/>
            <person name="Murakami T."/>
            <person name="Sugaya K."/>
            <person name="Morikawa T."/>
            <person name="Nagura Y."/>
            <person name="Yuki M."/>
            <person name="Deevong P."/>
            <person name="Inoue T."/>
            <person name="Kihara K."/>
            <person name="Lo N."/>
            <person name="Yamada A."/>
            <person name="Ohkuma M."/>
            <person name="Hongoh Y."/>
        </authorList>
    </citation>
    <scope>NUCLEOTIDE SEQUENCE [LARGE SCALE GENOMIC DNA]</scope>
    <source>
        <strain evidence="7">NkOx7-02</strain>
    </source>
</reference>